<evidence type="ECO:0000313" key="4">
    <source>
        <dbReference type="EMBL" id="MEW9267095.1"/>
    </source>
</evidence>
<reference evidence="4 5" key="1">
    <citation type="submission" date="2024-07" db="EMBL/GenBank/DDBJ databases">
        <authorList>
            <person name="Thanompreechachai J."/>
            <person name="Duangmal K."/>
        </authorList>
    </citation>
    <scope>NUCLEOTIDE SEQUENCE [LARGE SCALE GENOMIC DNA]</scope>
    <source>
        <strain evidence="4 5">KCTC 19886</strain>
    </source>
</reference>
<proteinExistence type="predicted"/>
<dbReference type="Proteomes" id="UP001555826">
    <property type="component" value="Unassembled WGS sequence"/>
</dbReference>
<dbReference type="PANTHER" id="PTHR43072">
    <property type="entry name" value="N-ACETYLTRANSFERASE"/>
    <property type="match status" value="1"/>
</dbReference>
<dbReference type="EMBL" id="JBFNQN010000015">
    <property type="protein sequence ID" value="MEW9267095.1"/>
    <property type="molecule type" value="Genomic_DNA"/>
</dbReference>
<protein>
    <submittedName>
        <fullName evidence="4">N-acetyltransferase family protein</fullName>
    </submittedName>
</protein>
<dbReference type="InterPro" id="IPR000182">
    <property type="entry name" value="GNAT_dom"/>
</dbReference>
<evidence type="ECO:0000259" key="3">
    <source>
        <dbReference type="PROSITE" id="PS51186"/>
    </source>
</evidence>
<dbReference type="Gene3D" id="3.40.630.30">
    <property type="match status" value="1"/>
</dbReference>
<dbReference type="InterPro" id="IPR016181">
    <property type="entry name" value="Acyl_CoA_acyltransferase"/>
</dbReference>
<organism evidence="4 5">
    <name type="scientific">Kineococcus endophyticus</name>
    <dbReference type="NCBI Taxonomy" id="1181883"/>
    <lineage>
        <taxon>Bacteria</taxon>
        <taxon>Bacillati</taxon>
        <taxon>Actinomycetota</taxon>
        <taxon>Actinomycetes</taxon>
        <taxon>Kineosporiales</taxon>
        <taxon>Kineosporiaceae</taxon>
        <taxon>Kineococcus</taxon>
    </lineage>
</organism>
<name>A0ABV3PBT9_9ACTN</name>
<evidence type="ECO:0000256" key="2">
    <source>
        <dbReference type="ARBA" id="ARBA00023315"/>
    </source>
</evidence>
<keyword evidence="5" id="KW-1185">Reference proteome</keyword>
<dbReference type="PROSITE" id="PS51186">
    <property type="entry name" value="GNAT"/>
    <property type="match status" value="1"/>
</dbReference>
<dbReference type="SUPFAM" id="SSF55729">
    <property type="entry name" value="Acyl-CoA N-acyltransferases (Nat)"/>
    <property type="match status" value="1"/>
</dbReference>
<feature type="domain" description="N-acetyltransferase" evidence="3">
    <location>
        <begin position="14"/>
        <end position="172"/>
    </location>
</feature>
<dbReference type="RefSeq" id="WP_367640288.1">
    <property type="nucleotide sequence ID" value="NZ_JBFNQN010000015.1"/>
</dbReference>
<evidence type="ECO:0000313" key="5">
    <source>
        <dbReference type="Proteomes" id="UP001555826"/>
    </source>
</evidence>
<sequence length="188" mass="20324">MTTPPPQPYGPHDIAVFPLTELDWPEVRTVYAAGIATGHATFEADPPATWTAFDTSKHPDHRLIARDGSGALLGWAAVTPTSPRPVYAGVVEHSIYIASGARGRGVGRRLLDELVTSTEDSGIWTIQSSLFPENLASVALHRATGFREVGRRERIALMTYGPLAGRWRDTVLIERRSPVAGTAASSVR</sequence>
<accession>A0ABV3PBT9</accession>
<evidence type="ECO:0000256" key="1">
    <source>
        <dbReference type="ARBA" id="ARBA00022679"/>
    </source>
</evidence>
<gene>
    <name evidence="4" type="ORF">AB1207_20275</name>
</gene>
<dbReference type="PANTHER" id="PTHR43072:SF23">
    <property type="entry name" value="UPF0039 PROTEIN C11D3.02C"/>
    <property type="match status" value="1"/>
</dbReference>
<comment type="caution">
    <text evidence="4">The sequence shown here is derived from an EMBL/GenBank/DDBJ whole genome shotgun (WGS) entry which is preliminary data.</text>
</comment>
<keyword evidence="1" id="KW-0808">Transferase</keyword>
<dbReference type="Pfam" id="PF00583">
    <property type="entry name" value="Acetyltransf_1"/>
    <property type="match status" value="1"/>
</dbReference>
<keyword evidence="2" id="KW-0012">Acyltransferase</keyword>